<sequence length="60" mass="7116">MIKKWNNYYRVGLIGLGLNLLLLFVLPMVADPYFLGMVTPFFPVWIILLVVGWRKEHPRR</sequence>
<dbReference type="OrthoDB" id="853957at2"/>
<dbReference type="AlphaFoldDB" id="A0A0H4VHZ1"/>
<name>A0A0H4VHZ1_9BACT</name>
<proteinExistence type="predicted"/>
<dbReference type="KEGG" id="ruf:TH63_04015"/>
<keyword evidence="1" id="KW-1133">Transmembrane helix</keyword>
<keyword evidence="1" id="KW-0812">Transmembrane</keyword>
<evidence type="ECO:0000256" key="1">
    <source>
        <dbReference type="SAM" id="Phobius"/>
    </source>
</evidence>
<reference evidence="2 3" key="1">
    <citation type="submission" date="2015-01" db="EMBL/GenBank/DDBJ databases">
        <title>Rufibacter sp./DG31D/ whole genome sequencing.</title>
        <authorList>
            <person name="Kim M.K."/>
            <person name="Srinivasan S."/>
            <person name="Lee J.-J."/>
        </authorList>
    </citation>
    <scope>NUCLEOTIDE SEQUENCE [LARGE SCALE GENOMIC DNA]</scope>
    <source>
        <strain evidence="2 3">DG31D</strain>
    </source>
</reference>
<evidence type="ECO:0000313" key="2">
    <source>
        <dbReference type="EMBL" id="AKQ44983.1"/>
    </source>
</evidence>
<protein>
    <submittedName>
        <fullName evidence="2">Uncharacterized protein</fullName>
    </submittedName>
</protein>
<keyword evidence="1" id="KW-0472">Membrane</keyword>
<dbReference type="RefSeq" id="WP_048919807.1">
    <property type="nucleotide sequence ID" value="NZ_CP010777.1"/>
</dbReference>
<feature type="transmembrane region" description="Helical" evidence="1">
    <location>
        <begin position="7"/>
        <end position="27"/>
    </location>
</feature>
<dbReference type="EMBL" id="CP010777">
    <property type="protein sequence ID" value="AKQ44983.1"/>
    <property type="molecule type" value="Genomic_DNA"/>
</dbReference>
<dbReference type="PATRIC" id="fig|1379910.4.peg.872"/>
<dbReference type="Proteomes" id="UP000036458">
    <property type="component" value="Chromosome"/>
</dbReference>
<gene>
    <name evidence="2" type="ORF">TH63_04015</name>
</gene>
<organism evidence="2 3">
    <name type="scientific">Rufibacter radiotolerans</name>
    <dbReference type="NCBI Taxonomy" id="1379910"/>
    <lineage>
        <taxon>Bacteria</taxon>
        <taxon>Pseudomonadati</taxon>
        <taxon>Bacteroidota</taxon>
        <taxon>Cytophagia</taxon>
        <taxon>Cytophagales</taxon>
        <taxon>Hymenobacteraceae</taxon>
        <taxon>Rufibacter</taxon>
    </lineage>
</organism>
<feature type="transmembrane region" description="Helical" evidence="1">
    <location>
        <begin position="33"/>
        <end position="53"/>
    </location>
</feature>
<keyword evidence="3" id="KW-1185">Reference proteome</keyword>
<accession>A0A0H4VHZ1</accession>
<evidence type="ECO:0000313" key="3">
    <source>
        <dbReference type="Proteomes" id="UP000036458"/>
    </source>
</evidence>